<evidence type="ECO:0000256" key="8">
    <source>
        <dbReference type="SAM" id="Phobius"/>
    </source>
</evidence>
<feature type="region of interest" description="Disordered" evidence="7">
    <location>
        <begin position="1"/>
        <end position="24"/>
    </location>
</feature>
<feature type="transmembrane region" description="Helical" evidence="8">
    <location>
        <begin position="202"/>
        <end position="222"/>
    </location>
</feature>
<evidence type="ECO:0000256" key="1">
    <source>
        <dbReference type="ARBA" id="ARBA00004651"/>
    </source>
</evidence>
<keyword evidence="11" id="KW-1185">Reference proteome</keyword>
<evidence type="ECO:0000313" key="10">
    <source>
        <dbReference type="EMBL" id="GHE53534.1"/>
    </source>
</evidence>
<dbReference type="PANTHER" id="PTHR43045:SF1">
    <property type="entry name" value="SHIKIMATE TRANSPORTER"/>
    <property type="match status" value="1"/>
</dbReference>
<reference evidence="10" key="1">
    <citation type="journal article" date="2014" name="Int. J. Syst. Evol. Microbiol.">
        <title>Complete genome sequence of Corynebacterium casei LMG S-19264T (=DSM 44701T), isolated from a smear-ripened cheese.</title>
        <authorList>
            <consortium name="US DOE Joint Genome Institute (JGI-PGF)"/>
            <person name="Walter F."/>
            <person name="Albersmeier A."/>
            <person name="Kalinowski J."/>
            <person name="Ruckert C."/>
        </authorList>
    </citation>
    <scope>NUCLEOTIDE SEQUENCE</scope>
    <source>
        <strain evidence="10">CGMCC 4.7403</strain>
    </source>
</reference>
<evidence type="ECO:0000256" key="3">
    <source>
        <dbReference type="ARBA" id="ARBA00022475"/>
    </source>
</evidence>
<dbReference type="PROSITE" id="PS50850">
    <property type="entry name" value="MFS"/>
    <property type="match status" value="1"/>
</dbReference>
<keyword evidence="2" id="KW-0813">Transport</keyword>
<evidence type="ECO:0000256" key="7">
    <source>
        <dbReference type="SAM" id="MobiDB-lite"/>
    </source>
</evidence>
<dbReference type="EMBL" id="BNAT01000039">
    <property type="protein sequence ID" value="GHE53534.1"/>
    <property type="molecule type" value="Genomic_DNA"/>
</dbReference>
<feature type="transmembrane region" description="Helical" evidence="8">
    <location>
        <begin position="352"/>
        <end position="370"/>
    </location>
</feature>
<feature type="transmembrane region" description="Helical" evidence="8">
    <location>
        <begin position="167"/>
        <end position="190"/>
    </location>
</feature>
<keyword evidence="5 8" id="KW-1133">Transmembrane helix</keyword>
<accession>A0A919DKG6</accession>
<feature type="domain" description="Major facilitator superfamily (MFS) profile" evidence="9">
    <location>
        <begin position="29"/>
        <end position="444"/>
    </location>
</feature>
<evidence type="ECO:0000259" key="9">
    <source>
        <dbReference type="PROSITE" id="PS50850"/>
    </source>
</evidence>
<gene>
    <name evidence="10" type="primary">shiA</name>
    <name evidence="10" type="ORF">GCM10017771_75960</name>
</gene>
<evidence type="ECO:0000256" key="2">
    <source>
        <dbReference type="ARBA" id="ARBA00022448"/>
    </source>
</evidence>
<feature type="transmembrane region" description="Helical" evidence="8">
    <location>
        <begin position="67"/>
        <end position="90"/>
    </location>
</feature>
<keyword evidence="6 8" id="KW-0472">Membrane</keyword>
<dbReference type="CDD" id="cd17369">
    <property type="entry name" value="MFS_ShiA_like"/>
    <property type="match status" value="1"/>
</dbReference>
<evidence type="ECO:0000256" key="6">
    <source>
        <dbReference type="ARBA" id="ARBA00023136"/>
    </source>
</evidence>
<feature type="transmembrane region" description="Helical" evidence="8">
    <location>
        <begin position="325"/>
        <end position="346"/>
    </location>
</feature>
<comment type="subcellular location">
    <subcellularLocation>
        <location evidence="1">Cell membrane</location>
        <topology evidence="1">Multi-pass membrane protein</topology>
    </subcellularLocation>
</comment>
<feature type="transmembrane region" description="Helical" evidence="8">
    <location>
        <begin position="299"/>
        <end position="318"/>
    </location>
</feature>
<evidence type="ECO:0000256" key="5">
    <source>
        <dbReference type="ARBA" id="ARBA00022989"/>
    </source>
</evidence>
<dbReference type="InterPro" id="IPR036259">
    <property type="entry name" value="MFS_trans_sf"/>
</dbReference>
<dbReference type="Pfam" id="PF07690">
    <property type="entry name" value="MFS_1"/>
    <property type="match status" value="1"/>
</dbReference>
<sequence length="460" mass="48131">MDTAPSASRPEQPDSASAATDRPRSHRKVATAAALASAVEWYDYFVFGIAAALVLGDLYFPAGSSSAGVLAAFATFAVGFLARPLGGIVAGHLGDKRGRKPMLVLALTLMGVATTGIGLLPTYETIGIAAPVLLVLLRTAQGVAVGAQWGGAMLLATEYAPEGKRGVYGSFVQLGVPIGVVSANTMFLVVGAATSDGAFAAWGWRVPFLVGLFVLGLAWYIHRHVEETPEFRAAEQALAEQEKGEKSSPLRTILRGHLGTVLLAGGSFAVNTATFYILITGILDYTTRELGMKREAVLTVSLCISLTQLVLIPAAAALSDRIGRIRIYAFGAVGIAVWAVPLFLLIDTGSLLWLAVATFVASCFLSIMYGPQAALFAELFTPEMRYTGASLGYQIAAVFGGGLAPFLMVLLLEATGTSMAVSAYIIGLSLIALVSIKVLANRASSREAEQVGRQEGQPVG</sequence>
<feature type="transmembrane region" description="Helical" evidence="8">
    <location>
        <begin position="418"/>
        <end position="440"/>
    </location>
</feature>
<keyword evidence="4 8" id="KW-0812">Transmembrane</keyword>
<evidence type="ECO:0000256" key="4">
    <source>
        <dbReference type="ARBA" id="ARBA00022692"/>
    </source>
</evidence>
<dbReference type="SUPFAM" id="SSF103473">
    <property type="entry name" value="MFS general substrate transporter"/>
    <property type="match status" value="1"/>
</dbReference>
<reference evidence="10" key="2">
    <citation type="submission" date="2020-09" db="EMBL/GenBank/DDBJ databases">
        <authorList>
            <person name="Sun Q."/>
            <person name="Zhou Y."/>
        </authorList>
    </citation>
    <scope>NUCLEOTIDE SEQUENCE</scope>
    <source>
        <strain evidence="10">CGMCC 4.7403</strain>
    </source>
</reference>
<feature type="transmembrane region" description="Helical" evidence="8">
    <location>
        <begin position="126"/>
        <end position="155"/>
    </location>
</feature>
<dbReference type="InterPro" id="IPR020846">
    <property type="entry name" value="MFS_dom"/>
</dbReference>
<feature type="transmembrane region" description="Helical" evidence="8">
    <location>
        <begin position="258"/>
        <end position="279"/>
    </location>
</feature>
<feature type="transmembrane region" description="Helical" evidence="8">
    <location>
        <begin position="32"/>
        <end position="55"/>
    </location>
</feature>
<feature type="transmembrane region" description="Helical" evidence="8">
    <location>
        <begin position="102"/>
        <end position="120"/>
    </location>
</feature>
<dbReference type="PANTHER" id="PTHR43045">
    <property type="entry name" value="SHIKIMATE TRANSPORTER"/>
    <property type="match status" value="1"/>
</dbReference>
<dbReference type="GO" id="GO:0005886">
    <property type="term" value="C:plasma membrane"/>
    <property type="evidence" value="ECO:0007669"/>
    <property type="project" value="UniProtKB-SubCell"/>
</dbReference>
<dbReference type="GO" id="GO:0022857">
    <property type="term" value="F:transmembrane transporter activity"/>
    <property type="evidence" value="ECO:0007669"/>
    <property type="project" value="InterPro"/>
</dbReference>
<dbReference type="Proteomes" id="UP000603227">
    <property type="component" value="Unassembled WGS sequence"/>
</dbReference>
<dbReference type="InterPro" id="IPR011701">
    <property type="entry name" value="MFS"/>
</dbReference>
<protein>
    <submittedName>
        <fullName evidence="10">MFS transporter</fullName>
    </submittedName>
</protein>
<evidence type="ECO:0000313" key="11">
    <source>
        <dbReference type="Proteomes" id="UP000603227"/>
    </source>
</evidence>
<dbReference type="Gene3D" id="1.20.1250.20">
    <property type="entry name" value="MFS general substrate transporter like domains"/>
    <property type="match status" value="2"/>
</dbReference>
<organism evidence="10 11">
    <name type="scientific">Streptomyces capitiformicae</name>
    <dbReference type="NCBI Taxonomy" id="2014920"/>
    <lineage>
        <taxon>Bacteria</taxon>
        <taxon>Bacillati</taxon>
        <taxon>Actinomycetota</taxon>
        <taxon>Actinomycetes</taxon>
        <taxon>Kitasatosporales</taxon>
        <taxon>Streptomycetaceae</taxon>
        <taxon>Streptomyces</taxon>
    </lineage>
</organism>
<keyword evidence="3" id="KW-1003">Cell membrane</keyword>
<proteinExistence type="predicted"/>
<comment type="caution">
    <text evidence="10">The sequence shown here is derived from an EMBL/GenBank/DDBJ whole genome shotgun (WGS) entry which is preliminary data.</text>
</comment>
<dbReference type="AlphaFoldDB" id="A0A919DKG6"/>
<name>A0A919DKG6_9ACTN</name>
<feature type="transmembrane region" description="Helical" evidence="8">
    <location>
        <begin position="391"/>
        <end position="412"/>
    </location>
</feature>
<dbReference type="RefSeq" id="WP_189786987.1">
    <property type="nucleotide sequence ID" value="NZ_BNAT01000039.1"/>
</dbReference>